<organism evidence="3 4">
    <name type="scientific">Nocardia arthritidis</name>
    <dbReference type="NCBI Taxonomy" id="228602"/>
    <lineage>
        <taxon>Bacteria</taxon>
        <taxon>Bacillati</taxon>
        <taxon>Actinomycetota</taxon>
        <taxon>Actinomycetes</taxon>
        <taxon>Mycobacteriales</taxon>
        <taxon>Nocardiaceae</taxon>
        <taxon>Nocardia</taxon>
    </lineage>
</organism>
<dbReference type="EMBL" id="CP046172">
    <property type="protein sequence ID" value="QIS08079.1"/>
    <property type="molecule type" value="Genomic_DNA"/>
</dbReference>
<feature type="transmembrane region" description="Helical" evidence="2">
    <location>
        <begin position="142"/>
        <end position="163"/>
    </location>
</feature>
<feature type="region of interest" description="Disordered" evidence="1">
    <location>
        <begin position="214"/>
        <end position="314"/>
    </location>
</feature>
<sequence>MNYPQFPSRYEPYPGYPASTAPPSGTTAIIAGVLAAIGAVGQLLSGAVNVFFGISDAVDRLSDYDSTGLFAQSWYKPFVVSTGLIAIVSGALLGLGAIALLTRRRSGVIAIVIGCAIVVVLGVISLIVTLNYSADSVPSAQLGGVAGAIGLLFPVGTAVLALVPSTRRWLEFKAAQPYPVPAGYPYGNPQMYSAPTSFGAPPYPAAPGAPMAPSMPGSPLATGTPAVPSVGPETPAAPGPSVGPGTSAVPGAPVGPETPAAPGAPVASGTPVASQWSSPAAQPDQPLGAFDYPPMPESGAPESSADDQWRRPSS</sequence>
<keyword evidence="4" id="KW-1185">Reference proteome</keyword>
<evidence type="ECO:0000313" key="3">
    <source>
        <dbReference type="EMBL" id="QIS08079.1"/>
    </source>
</evidence>
<keyword evidence="2" id="KW-0472">Membrane</keyword>
<accession>A0A6G9Y4F1</accession>
<dbReference type="AlphaFoldDB" id="A0A6G9Y4F1"/>
<evidence type="ECO:0000313" key="4">
    <source>
        <dbReference type="Proteomes" id="UP000503540"/>
    </source>
</evidence>
<name>A0A6G9Y4F1_9NOCA</name>
<feature type="transmembrane region" description="Helical" evidence="2">
    <location>
        <begin position="108"/>
        <end position="130"/>
    </location>
</feature>
<gene>
    <name evidence="3" type="ORF">F5544_00735</name>
</gene>
<dbReference type="KEGG" id="nah:F5544_00735"/>
<evidence type="ECO:0000256" key="2">
    <source>
        <dbReference type="SAM" id="Phobius"/>
    </source>
</evidence>
<reference evidence="3 4" key="1">
    <citation type="journal article" date="2019" name="ACS Chem. Biol.">
        <title>Identification and Mobilization of a Cryptic Antibiotic Biosynthesis Gene Locus from a Human-Pathogenic Nocardia Isolate.</title>
        <authorList>
            <person name="Herisse M."/>
            <person name="Ishida K."/>
            <person name="Porter J.L."/>
            <person name="Howden B."/>
            <person name="Hertweck C."/>
            <person name="Stinear T.P."/>
            <person name="Pidot S.J."/>
        </authorList>
    </citation>
    <scope>NUCLEOTIDE SEQUENCE [LARGE SCALE GENOMIC DNA]</scope>
    <source>
        <strain evidence="3 4">AUSMDU00012717</strain>
    </source>
</reference>
<feature type="compositionally biased region" description="Polar residues" evidence="1">
    <location>
        <begin position="271"/>
        <end position="280"/>
    </location>
</feature>
<feature type="transmembrane region" description="Helical" evidence="2">
    <location>
        <begin position="74"/>
        <end position="101"/>
    </location>
</feature>
<keyword evidence="2" id="KW-1133">Transmembrane helix</keyword>
<dbReference type="Proteomes" id="UP000503540">
    <property type="component" value="Chromosome"/>
</dbReference>
<feature type="transmembrane region" description="Helical" evidence="2">
    <location>
        <begin position="28"/>
        <end position="54"/>
    </location>
</feature>
<keyword evidence="2" id="KW-0812">Transmembrane</keyword>
<dbReference type="RefSeq" id="WP_167471389.1">
    <property type="nucleotide sequence ID" value="NZ_CP046172.1"/>
</dbReference>
<protein>
    <submittedName>
        <fullName evidence="3">Uncharacterized protein</fullName>
    </submittedName>
</protein>
<evidence type="ECO:0000256" key="1">
    <source>
        <dbReference type="SAM" id="MobiDB-lite"/>
    </source>
</evidence>
<proteinExistence type="predicted"/>